<accession>A0ABT7SQ21</accession>
<keyword evidence="3" id="KW-1185">Reference proteome</keyword>
<dbReference type="SUPFAM" id="SSF47598">
    <property type="entry name" value="Ribbon-helix-helix"/>
    <property type="match status" value="1"/>
</dbReference>
<dbReference type="Gene3D" id="1.10.1220.10">
    <property type="entry name" value="Met repressor-like"/>
    <property type="match status" value="1"/>
</dbReference>
<feature type="domain" description="Ribbon-helix-helix protein CopG" evidence="1">
    <location>
        <begin position="11"/>
        <end position="50"/>
    </location>
</feature>
<dbReference type="InterPro" id="IPR010985">
    <property type="entry name" value="Ribbon_hlx_hlx"/>
</dbReference>
<dbReference type="Pfam" id="PF01402">
    <property type="entry name" value="RHH_1"/>
    <property type="match status" value="1"/>
</dbReference>
<evidence type="ECO:0000259" key="1">
    <source>
        <dbReference type="Pfam" id="PF01402"/>
    </source>
</evidence>
<dbReference type="EMBL" id="JAUCDY010000009">
    <property type="protein sequence ID" value="MDM7858280.1"/>
    <property type="molecule type" value="Genomic_DNA"/>
</dbReference>
<sequence length="86" mass="10005">MYSLSQLEKQQVGLRLPRYLIEQLDELASSHSLNRTDLIFEAIRSYLEKQKEERFYEEFAQGVSELKQIQKGGKAGMPLSELIDEL</sequence>
<name>A0ABT7SQ21_9GAMM</name>
<dbReference type="Proteomes" id="UP001241056">
    <property type="component" value="Unassembled WGS sequence"/>
</dbReference>
<dbReference type="InterPro" id="IPR013321">
    <property type="entry name" value="Arc_rbn_hlx_hlx"/>
</dbReference>
<evidence type="ECO:0000313" key="3">
    <source>
        <dbReference type="Proteomes" id="UP001241056"/>
    </source>
</evidence>
<dbReference type="RefSeq" id="WP_289410966.1">
    <property type="nucleotide sequence ID" value="NZ_JAUCDY010000009.1"/>
</dbReference>
<evidence type="ECO:0000313" key="2">
    <source>
        <dbReference type="EMBL" id="MDM7858280.1"/>
    </source>
</evidence>
<organism evidence="2 3">
    <name type="scientific">Thiopseudomonas acetoxidans</name>
    <dbReference type="NCBI Taxonomy" id="3041622"/>
    <lineage>
        <taxon>Bacteria</taxon>
        <taxon>Pseudomonadati</taxon>
        <taxon>Pseudomonadota</taxon>
        <taxon>Gammaproteobacteria</taxon>
        <taxon>Pseudomonadales</taxon>
        <taxon>Pseudomonadaceae</taxon>
        <taxon>Thiopseudomonas</taxon>
    </lineage>
</organism>
<dbReference type="InterPro" id="IPR002145">
    <property type="entry name" value="CopG"/>
</dbReference>
<proteinExistence type="predicted"/>
<dbReference type="CDD" id="cd22231">
    <property type="entry name" value="RHH_NikR_HicB-like"/>
    <property type="match status" value="1"/>
</dbReference>
<protein>
    <submittedName>
        <fullName evidence="2">Ribbon-helix-helix domain-containing protein</fullName>
    </submittedName>
</protein>
<gene>
    <name evidence="2" type="ORF">QEZ41_08310</name>
</gene>
<comment type="caution">
    <text evidence="2">The sequence shown here is derived from an EMBL/GenBank/DDBJ whole genome shotgun (WGS) entry which is preliminary data.</text>
</comment>
<reference evidence="2 3" key="1">
    <citation type="submission" date="2023-06" db="EMBL/GenBank/DDBJ databases">
        <title>Thiopseudomonas sp. CY1220 draft genome sequence.</title>
        <authorList>
            <person name="Zhao G."/>
            <person name="An M."/>
        </authorList>
    </citation>
    <scope>NUCLEOTIDE SEQUENCE [LARGE SCALE GENOMIC DNA]</scope>
    <source>
        <strain evidence="2 3">CY1220</strain>
    </source>
</reference>